<dbReference type="PANTHER" id="PTHR45748">
    <property type="entry name" value="1-PHOSPHATIDYLINOSITOL 3-PHOSPHATE 5-KINASE-RELATED"/>
    <property type="match status" value="1"/>
</dbReference>
<reference evidence="2 3" key="1">
    <citation type="submission" date="2023-08" db="EMBL/GenBank/DDBJ databases">
        <title>Black Yeasts Isolated from many extreme environments.</title>
        <authorList>
            <person name="Coleine C."/>
            <person name="Stajich J.E."/>
            <person name="Selbmann L."/>
        </authorList>
    </citation>
    <scope>NUCLEOTIDE SEQUENCE [LARGE SCALE GENOMIC DNA]</scope>
    <source>
        <strain evidence="2 3">CCFEE 536</strain>
    </source>
</reference>
<dbReference type="Proteomes" id="UP001357485">
    <property type="component" value="Unassembled WGS sequence"/>
</dbReference>
<comment type="caution">
    <text evidence="2">The sequence shown here is derived from an EMBL/GenBank/DDBJ whole genome shotgun (WGS) entry which is preliminary data.</text>
</comment>
<dbReference type="EC" id="2.7.1.150" evidence="2"/>
<evidence type="ECO:0000313" key="2">
    <source>
        <dbReference type="EMBL" id="KAK5200623.1"/>
    </source>
</evidence>
<evidence type="ECO:0000256" key="1">
    <source>
        <dbReference type="SAM" id="MobiDB-lite"/>
    </source>
</evidence>
<gene>
    <name evidence="2" type="primary">MDM12_5</name>
    <name evidence="2" type="ORF">LTR16_005480</name>
</gene>
<organism evidence="2 3">
    <name type="scientific">Cryomyces antarcticus</name>
    <dbReference type="NCBI Taxonomy" id="329879"/>
    <lineage>
        <taxon>Eukaryota</taxon>
        <taxon>Fungi</taxon>
        <taxon>Dikarya</taxon>
        <taxon>Ascomycota</taxon>
        <taxon>Pezizomycotina</taxon>
        <taxon>Dothideomycetes</taxon>
        <taxon>Dothideomycetes incertae sedis</taxon>
        <taxon>Cryomyces</taxon>
    </lineage>
</organism>
<dbReference type="GO" id="GO:0000285">
    <property type="term" value="F:1-phosphatidylinositol-3-phosphate 5-kinase activity"/>
    <property type="evidence" value="ECO:0007669"/>
    <property type="project" value="UniProtKB-EC"/>
</dbReference>
<feature type="compositionally biased region" description="Polar residues" evidence="1">
    <location>
        <begin position="369"/>
        <end position="383"/>
    </location>
</feature>
<dbReference type="PANTHER" id="PTHR45748:SF7">
    <property type="entry name" value="1-PHOSPHATIDYLINOSITOL 3-PHOSPHATE 5-KINASE-RELATED"/>
    <property type="match status" value="1"/>
</dbReference>
<sequence>MHNYQTQKRQWESYIAGNINLFDPFTHQKLVVLHSVVSSVTSVPCSGPELMAIGFYAQFDLDDQFESDVSLGQWVENLCYAGPMVCKANGCGRRFFDHHRQYVHGDGQLSVFVQRYPSKMRRMQGTILMWSCCRICGQETQVTPMSENSWKYSFGKYLELSFWSTALHPRAGICPHDIHRDHVRYFGFQDVAIRIQYDTINLYEVIVPRTTITWKVDADLRLKNEQFLKFEERLNKFMVSVKSRLKSVKVDSVAAEKSEACKSEIDKLLKRTNDEHDFLLKKLQDKYMSSRYYELIPLNRTMRAMDEKALEWDEIFTDFERNFFPSEKDIRRLATLQLKRLFLDRTETAGLATSIEEGNEEVSREAESAVTNNEPATSTSSGTPMACEKTDDMLTSVVKENHSTDVKFSEGVESHEKVPEEGISARAAEPIEVQPSVPVAAPLQAIDREDVRHLDLAVSSNFSEITMSNEQAILNPNSQTRSPIATRNAKVL</sequence>
<accession>A0ABR0LMD0</accession>
<evidence type="ECO:0000313" key="3">
    <source>
        <dbReference type="Proteomes" id="UP001357485"/>
    </source>
</evidence>
<feature type="non-terminal residue" evidence="2">
    <location>
        <position position="492"/>
    </location>
</feature>
<proteinExistence type="predicted"/>
<feature type="region of interest" description="Disordered" evidence="1">
    <location>
        <begin position="352"/>
        <end position="387"/>
    </location>
</feature>
<name>A0ABR0LMD0_9PEZI</name>
<keyword evidence="3" id="KW-1185">Reference proteome</keyword>
<keyword evidence="2" id="KW-0808">Transferase</keyword>
<dbReference type="EMBL" id="JAVRRA010017299">
    <property type="protein sequence ID" value="KAK5200623.1"/>
    <property type="molecule type" value="Genomic_DNA"/>
</dbReference>
<protein>
    <submittedName>
        <fullName evidence="2">Mitochondrial distribution and morphology protein 12</fullName>
        <ecNumber evidence="2">2.7.1.150</ecNumber>
    </submittedName>
</protein>